<dbReference type="Proteomes" id="UP001472677">
    <property type="component" value="Unassembled WGS sequence"/>
</dbReference>
<organism evidence="2 3">
    <name type="scientific">Hibiscus sabdariffa</name>
    <name type="common">roselle</name>
    <dbReference type="NCBI Taxonomy" id="183260"/>
    <lineage>
        <taxon>Eukaryota</taxon>
        <taxon>Viridiplantae</taxon>
        <taxon>Streptophyta</taxon>
        <taxon>Embryophyta</taxon>
        <taxon>Tracheophyta</taxon>
        <taxon>Spermatophyta</taxon>
        <taxon>Magnoliopsida</taxon>
        <taxon>eudicotyledons</taxon>
        <taxon>Gunneridae</taxon>
        <taxon>Pentapetalae</taxon>
        <taxon>rosids</taxon>
        <taxon>malvids</taxon>
        <taxon>Malvales</taxon>
        <taxon>Malvaceae</taxon>
        <taxon>Malvoideae</taxon>
        <taxon>Hibiscus</taxon>
    </lineage>
</organism>
<feature type="compositionally biased region" description="Basic and acidic residues" evidence="1">
    <location>
        <begin position="85"/>
        <end position="97"/>
    </location>
</feature>
<sequence>MVSDDESEDELLLVFMQVLQMQMQMQSAGLGGGYPCRGRSQQAAYNLSGTIVDPRLDSSGRPLYPVAQVGVPSILERPSSPATLEDQRESKKSRSENIEQNNVTVHGESTDMEVDMSDSVVGDRVQGQKGGGSDLRQGGTDIGRVSYANMVTQGINKSGRRLEEDDLS</sequence>
<protein>
    <submittedName>
        <fullName evidence="2">Uncharacterized protein</fullName>
    </submittedName>
</protein>
<name>A0ABR2DD05_9ROSI</name>
<comment type="caution">
    <text evidence="2">The sequence shown here is derived from an EMBL/GenBank/DDBJ whole genome shotgun (WGS) entry which is preliminary data.</text>
</comment>
<gene>
    <name evidence="2" type="ORF">V6N12_057091</name>
</gene>
<evidence type="ECO:0000313" key="2">
    <source>
        <dbReference type="EMBL" id="KAK8535575.1"/>
    </source>
</evidence>
<keyword evidence="3" id="KW-1185">Reference proteome</keyword>
<feature type="region of interest" description="Disordered" evidence="1">
    <location>
        <begin position="74"/>
        <end position="144"/>
    </location>
</feature>
<dbReference type="EMBL" id="JBBPBM010000030">
    <property type="protein sequence ID" value="KAK8535575.1"/>
    <property type="molecule type" value="Genomic_DNA"/>
</dbReference>
<accession>A0ABR2DD05</accession>
<reference evidence="2 3" key="1">
    <citation type="journal article" date="2024" name="G3 (Bethesda)">
        <title>Genome assembly of Hibiscus sabdariffa L. provides insights into metabolisms of medicinal natural products.</title>
        <authorList>
            <person name="Kim T."/>
        </authorList>
    </citation>
    <scope>NUCLEOTIDE SEQUENCE [LARGE SCALE GENOMIC DNA]</scope>
    <source>
        <strain evidence="2">TK-2024</strain>
        <tissue evidence="2">Old leaves</tissue>
    </source>
</reference>
<evidence type="ECO:0000313" key="3">
    <source>
        <dbReference type="Proteomes" id="UP001472677"/>
    </source>
</evidence>
<proteinExistence type="predicted"/>
<evidence type="ECO:0000256" key="1">
    <source>
        <dbReference type="SAM" id="MobiDB-lite"/>
    </source>
</evidence>